<dbReference type="InParanoid" id="A0A6I9SU06"/>
<keyword evidence="3" id="KW-0808">Transferase</keyword>
<feature type="region of interest" description="Disordered" evidence="9">
    <location>
        <begin position="1"/>
        <end position="46"/>
    </location>
</feature>
<dbReference type="SMART" id="SM00184">
    <property type="entry name" value="RING"/>
    <property type="match status" value="1"/>
</dbReference>
<dbReference type="InterPro" id="IPR045191">
    <property type="entry name" value="MBR1/2-like"/>
</dbReference>
<evidence type="ECO:0000256" key="3">
    <source>
        <dbReference type="ARBA" id="ARBA00022679"/>
    </source>
</evidence>
<dbReference type="Gene3D" id="3.30.40.10">
    <property type="entry name" value="Zinc/RING finger domain, C3HC4 (zinc finger)"/>
    <property type="match status" value="1"/>
</dbReference>
<organism evidence="11 12">
    <name type="scientific">Sesamum indicum</name>
    <name type="common">Oriental sesame</name>
    <name type="synonym">Sesamum orientale</name>
    <dbReference type="NCBI Taxonomy" id="4182"/>
    <lineage>
        <taxon>Eukaryota</taxon>
        <taxon>Viridiplantae</taxon>
        <taxon>Streptophyta</taxon>
        <taxon>Embryophyta</taxon>
        <taxon>Tracheophyta</taxon>
        <taxon>Spermatophyta</taxon>
        <taxon>Magnoliopsida</taxon>
        <taxon>eudicotyledons</taxon>
        <taxon>Gunneridae</taxon>
        <taxon>Pentapetalae</taxon>
        <taxon>asterids</taxon>
        <taxon>lamiids</taxon>
        <taxon>Lamiales</taxon>
        <taxon>Pedaliaceae</taxon>
        <taxon>Sesamum</taxon>
    </lineage>
</organism>
<dbReference type="InterPro" id="IPR001841">
    <property type="entry name" value="Znf_RING"/>
</dbReference>
<comment type="catalytic activity">
    <reaction evidence="1">
        <text>S-ubiquitinyl-[E2 ubiquitin-conjugating enzyme]-L-cysteine + [acceptor protein]-L-lysine = [E2 ubiquitin-conjugating enzyme]-L-cysteine + N(6)-ubiquitinyl-[acceptor protein]-L-lysine.</text>
        <dbReference type="EC" id="2.3.2.27"/>
    </reaction>
</comment>
<evidence type="ECO:0000256" key="5">
    <source>
        <dbReference type="ARBA" id="ARBA00022771"/>
    </source>
</evidence>
<evidence type="ECO:0000256" key="4">
    <source>
        <dbReference type="ARBA" id="ARBA00022723"/>
    </source>
</evidence>
<dbReference type="OrthoDB" id="8062037at2759"/>
<dbReference type="GO" id="GO:0008270">
    <property type="term" value="F:zinc ion binding"/>
    <property type="evidence" value="ECO:0007669"/>
    <property type="project" value="UniProtKB-KW"/>
</dbReference>
<keyword evidence="4" id="KW-0479">Metal-binding</keyword>
<dbReference type="RefSeq" id="XP_011070758.1">
    <property type="nucleotide sequence ID" value="XM_011072456.2"/>
</dbReference>
<feature type="region of interest" description="Disordered" evidence="9">
    <location>
        <begin position="128"/>
        <end position="176"/>
    </location>
</feature>
<evidence type="ECO:0000256" key="1">
    <source>
        <dbReference type="ARBA" id="ARBA00000900"/>
    </source>
</evidence>
<reference evidence="12" key="1">
    <citation type="submission" date="2025-08" db="UniProtKB">
        <authorList>
            <consortium name="RefSeq"/>
        </authorList>
    </citation>
    <scope>IDENTIFICATION</scope>
</reference>
<proteinExistence type="predicted"/>
<dbReference type="AlphaFoldDB" id="A0A6I9SU06"/>
<evidence type="ECO:0000256" key="9">
    <source>
        <dbReference type="SAM" id="MobiDB-lite"/>
    </source>
</evidence>
<dbReference type="EC" id="2.3.2.27" evidence="2"/>
<name>A0A6I9SU06_SESIN</name>
<dbReference type="GeneID" id="105156351"/>
<keyword evidence="5 8" id="KW-0863">Zinc-finger</keyword>
<dbReference type="SUPFAM" id="SSF57850">
    <property type="entry name" value="RING/U-box"/>
    <property type="match status" value="1"/>
</dbReference>
<accession>A0A6I9SU06</accession>
<dbReference type="GO" id="GO:0061630">
    <property type="term" value="F:ubiquitin protein ligase activity"/>
    <property type="evidence" value="ECO:0007669"/>
    <property type="project" value="UniProtKB-EC"/>
</dbReference>
<dbReference type="InterPro" id="IPR013083">
    <property type="entry name" value="Znf_RING/FYVE/PHD"/>
</dbReference>
<evidence type="ECO:0000313" key="12">
    <source>
        <dbReference type="RefSeq" id="XP_011070758.1"/>
    </source>
</evidence>
<evidence type="ECO:0000259" key="10">
    <source>
        <dbReference type="PROSITE" id="PS50089"/>
    </source>
</evidence>
<keyword evidence="11" id="KW-1185">Reference proteome</keyword>
<evidence type="ECO:0000256" key="8">
    <source>
        <dbReference type="PROSITE-ProRule" id="PRU00175"/>
    </source>
</evidence>
<dbReference type="Pfam" id="PF13639">
    <property type="entry name" value="zf-RING_2"/>
    <property type="match status" value="1"/>
</dbReference>
<dbReference type="Proteomes" id="UP000504604">
    <property type="component" value="Linkage group LG2"/>
</dbReference>
<evidence type="ECO:0000256" key="6">
    <source>
        <dbReference type="ARBA" id="ARBA00022786"/>
    </source>
</evidence>
<feature type="compositionally biased region" description="Basic residues" evidence="9">
    <location>
        <begin position="1"/>
        <end position="15"/>
    </location>
</feature>
<feature type="region of interest" description="Disordered" evidence="9">
    <location>
        <begin position="81"/>
        <end position="109"/>
    </location>
</feature>
<feature type="compositionally biased region" description="Basic and acidic residues" evidence="9">
    <location>
        <begin position="82"/>
        <end position="92"/>
    </location>
</feature>
<dbReference type="PROSITE" id="PS50089">
    <property type="entry name" value="ZF_RING_2"/>
    <property type="match status" value="1"/>
</dbReference>
<feature type="domain" description="RING-type" evidence="10">
    <location>
        <begin position="250"/>
        <end position="291"/>
    </location>
</feature>
<evidence type="ECO:0000313" key="11">
    <source>
        <dbReference type="Proteomes" id="UP000504604"/>
    </source>
</evidence>
<evidence type="ECO:0000256" key="7">
    <source>
        <dbReference type="ARBA" id="ARBA00022833"/>
    </source>
</evidence>
<dbReference type="KEGG" id="sind:105156351"/>
<feature type="compositionally biased region" description="Polar residues" evidence="9">
    <location>
        <begin position="20"/>
        <end position="36"/>
    </location>
</feature>
<keyword evidence="6" id="KW-0833">Ubl conjugation pathway</keyword>
<dbReference type="PANTHER" id="PTHR22937">
    <property type="entry name" value="E3 UBIQUITIN-PROTEIN LIGASE RNF165"/>
    <property type="match status" value="1"/>
</dbReference>
<evidence type="ECO:0000256" key="2">
    <source>
        <dbReference type="ARBA" id="ARBA00012483"/>
    </source>
</evidence>
<sequence length="300" mass="34208">MPRARNEHRKQKIHCKLASFSDTKPRSSSMVTSNDSHATESRNLVGKNSKKKKMLLFVKFRGLGCKGSSLPASTPAIIRSAADWESKQTGKERNRRRKREQENRRNPGNVVVDVPDVCCTPPGVGIASDFAPRTRSNAPRIDHRKHPREARRNEDTSGPNFPAILSSGFGSRSNHGSAGQIIETLMSQQRILHGQDRYQDWRLNVDDMSYEELLDLSEKIGYVGSGLREEEISRCLRRFKHFNPERDWKCSICQEKYRRDGDVVTLDCGHHHHVRCIKQWLLQKNECPVCKSPALPGKSR</sequence>
<keyword evidence="7" id="KW-0862">Zinc</keyword>
<protein>
    <recommendedName>
        <fullName evidence="2">RING-type E3 ubiquitin transferase</fullName>
        <ecNumber evidence="2">2.3.2.27</ecNumber>
    </recommendedName>
</protein>
<gene>
    <name evidence="12" type="primary">LOC105156351</name>
</gene>
<dbReference type="PANTHER" id="PTHR22937:SF122">
    <property type="entry name" value="RING-TYPE E3 UBIQUITIN TRANSFERASE"/>
    <property type="match status" value="1"/>
</dbReference>